<proteinExistence type="predicted"/>
<comment type="caution">
    <text evidence="2">The sequence shown here is derived from an EMBL/GenBank/DDBJ whole genome shotgun (WGS) entry which is preliminary data.</text>
</comment>
<name>A0ABP0CTE2_9PEZI</name>
<protein>
    <submittedName>
        <fullName evidence="2">Uncharacterized protein</fullName>
    </submittedName>
</protein>
<feature type="region of interest" description="Disordered" evidence="1">
    <location>
        <begin position="78"/>
        <end position="147"/>
    </location>
</feature>
<sequence length="221" mass="23551">MTTCTHTNAPTSQTAPAEAGAPSSFTAGGHRRNSSIVSSASSNPSSVSPLGSPTSLRQDPLAAFESALLAHPTTHRYCHRRHSQNSGNHLAPPSPASFTRGGRGSARSPSPSGRSPSHSPSPSPAARRCMEATAAWRPSMDRRQSWDDQDHRRAMMLQSTGLACPCHPQHEPGQSPSPTHGLGFGRRRHHRRQTAPHSGPAKSRSIYESDRGFSEVMGSGQ</sequence>
<feature type="compositionally biased region" description="Low complexity" evidence="1">
    <location>
        <begin position="105"/>
        <end position="127"/>
    </location>
</feature>
<evidence type="ECO:0000256" key="1">
    <source>
        <dbReference type="SAM" id="MobiDB-lite"/>
    </source>
</evidence>
<evidence type="ECO:0000313" key="2">
    <source>
        <dbReference type="EMBL" id="CAK7234571.1"/>
    </source>
</evidence>
<feature type="region of interest" description="Disordered" evidence="1">
    <location>
        <begin position="166"/>
        <end position="221"/>
    </location>
</feature>
<feature type="compositionally biased region" description="Low complexity" evidence="1">
    <location>
        <begin position="34"/>
        <end position="49"/>
    </location>
</feature>
<accession>A0ABP0CTE2</accession>
<feature type="compositionally biased region" description="Basic residues" evidence="1">
    <location>
        <begin position="185"/>
        <end position="194"/>
    </location>
</feature>
<gene>
    <name evidence="2" type="ORF">SBRCBS47491_008992</name>
</gene>
<organism evidence="2 3">
    <name type="scientific">Sporothrix bragantina</name>
    <dbReference type="NCBI Taxonomy" id="671064"/>
    <lineage>
        <taxon>Eukaryota</taxon>
        <taxon>Fungi</taxon>
        <taxon>Dikarya</taxon>
        <taxon>Ascomycota</taxon>
        <taxon>Pezizomycotina</taxon>
        <taxon>Sordariomycetes</taxon>
        <taxon>Sordariomycetidae</taxon>
        <taxon>Ophiostomatales</taxon>
        <taxon>Ophiostomataceae</taxon>
        <taxon>Sporothrix</taxon>
    </lineage>
</organism>
<reference evidence="2 3" key="1">
    <citation type="submission" date="2024-01" db="EMBL/GenBank/DDBJ databases">
        <authorList>
            <person name="Allen C."/>
            <person name="Tagirdzhanova G."/>
        </authorList>
    </citation>
    <scope>NUCLEOTIDE SEQUENCE [LARGE SCALE GENOMIC DNA]</scope>
</reference>
<dbReference type="EMBL" id="CAWUHC010000130">
    <property type="protein sequence ID" value="CAK7234571.1"/>
    <property type="molecule type" value="Genomic_DNA"/>
</dbReference>
<dbReference type="Proteomes" id="UP001642406">
    <property type="component" value="Unassembled WGS sequence"/>
</dbReference>
<feature type="region of interest" description="Disordered" evidence="1">
    <location>
        <begin position="1"/>
        <end position="59"/>
    </location>
</feature>
<feature type="compositionally biased region" description="Polar residues" evidence="1">
    <location>
        <begin position="1"/>
        <end position="15"/>
    </location>
</feature>
<evidence type="ECO:0000313" key="3">
    <source>
        <dbReference type="Proteomes" id="UP001642406"/>
    </source>
</evidence>
<keyword evidence="3" id="KW-1185">Reference proteome</keyword>